<dbReference type="GO" id="GO:0016887">
    <property type="term" value="F:ATP hydrolysis activity"/>
    <property type="evidence" value="ECO:0007669"/>
    <property type="project" value="InterPro"/>
</dbReference>
<evidence type="ECO:0000256" key="9">
    <source>
        <dbReference type="ARBA" id="ARBA00074681"/>
    </source>
</evidence>
<keyword evidence="16" id="KW-1185">Reference proteome</keyword>
<proteinExistence type="inferred from homology"/>
<dbReference type="Proteomes" id="UP000008136">
    <property type="component" value="Chromosome"/>
</dbReference>
<dbReference type="SUPFAM" id="SSF52540">
    <property type="entry name" value="P-loop containing nucleoside triphosphate hydrolases"/>
    <property type="match status" value="1"/>
</dbReference>
<evidence type="ECO:0000313" key="15">
    <source>
        <dbReference type="EMBL" id="AEA46046.1"/>
    </source>
</evidence>
<dbReference type="FunFam" id="3.40.50.300:FF:001801">
    <property type="entry name" value="Putative arsenical pump-driving ATPase"/>
    <property type="match status" value="1"/>
</dbReference>
<dbReference type="RefSeq" id="WP_013682722.1">
    <property type="nucleotide sequence ID" value="NC_015320.1"/>
</dbReference>
<keyword evidence="3" id="KW-0067">ATP-binding</keyword>
<dbReference type="GeneID" id="10393091"/>
<evidence type="ECO:0000256" key="1">
    <source>
        <dbReference type="ARBA" id="ARBA00011040"/>
    </source>
</evidence>
<comment type="similarity">
    <text evidence="1">Belongs to the arsA ATPase family.</text>
</comment>
<dbReference type="InterPro" id="IPR025723">
    <property type="entry name" value="ArsA/GET3_ATPase-like"/>
</dbReference>
<evidence type="ECO:0000313" key="16">
    <source>
        <dbReference type="Proteomes" id="UP000008136"/>
    </source>
</evidence>
<evidence type="ECO:0000256" key="4">
    <source>
        <dbReference type="ARBA" id="ARBA00022849"/>
    </source>
</evidence>
<dbReference type="SUPFAM" id="SSF49764">
    <property type="entry name" value="HSP20-like chaperones"/>
    <property type="match status" value="1"/>
</dbReference>
<keyword evidence="15" id="KW-0378">Hydrolase</keyword>
<evidence type="ECO:0000256" key="7">
    <source>
        <dbReference type="ARBA" id="ARBA00059736"/>
    </source>
</evidence>
<dbReference type="InterPro" id="IPR008978">
    <property type="entry name" value="HSP20-like_chaperone"/>
</dbReference>
<evidence type="ECO:0000259" key="13">
    <source>
        <dbReference type="Pfam" id="PF02374"/>
    </source>
</evidence>
<dbReference type="PANTHER" id="PTHR10803">
    <property type="entry name" value="ARSENICAL PUMP-DRIVING ATPASE ARSENITE-TRANSLOCATING ATPASE"/>
    <property type="match status" value="1"/>
</dbReference>
<dbReference type="NCBIfam" id="TIGR00345">
    <property type="entry name" value="GET3_arsA_TRC40"/>
    <property type="match status" value="1"/>
</dbReference>
<feature type="domain" description="ArsA HSP20-like" evidence="14">
    <location>
        <begin position="323"/>
        <end position="383"/>
    </location>
</feature>
<name>F2KME7_ARCVS</name>
<keyword evidence="4" id="KW-0059">Arsenical resistance</keyword>
<accession>F2KME7</accession>
<sequence length="384" mass="44147">MEPRIILFTGKGGVGKTTVAAATAIKAAKLGYKTLVISTDPAHSLADSFACTLNPYPTKINENLYGMEVNVEYELERHWNTIKEYLTLFFKSQGIEDVVAEELAIFPGFDELASLLHLLRFYEKKEYDAIILDCAPTGETLRLLSVPEVAKWYMNRFFGIERKVLKLVKPIAEPIIDVPLPSDEVLDKIQELYTRISKLKDILESEATTVRIVMNPERMVIRESERAFTYLNLFGYRVDCVVVNKIFPRQAGEYFARWLEIQESYLKEIEEKFPLPILRIPFKSTEVSGELLNEIAEELYGERDPIEVFHREKPMSVEKEGEDFVLAIKAPFVEKEQLKLFKRGEELVVVAGQWKRIIFLPQSLAIREPVGASFKNGELRIKFR</sequence>
<dbReference type="GO" id="GO:0005524">
    <property type="term" value="F:ATP binding"/>
    <property type="evidence" value="ECO:0007669"/>
    <property type="project" value="UniProtKB-KW"/>
</dbReference>
<evidence type="ECO:0000259" key="14">
    <source>
        <dbReference type="Pfam" id="PF17886"/>
    </source>
</evidence>
<dbReference type="InterPro" id="IPR016300">
    <property type="entry name" value="ATPase_ArsA/GET3"/>
</dbReference>
<dbReference type="HOGENOM" id="CLU_040761_1_0_2"/>
<protein>
    <recommendedName>
        <fullName evidence="9">Putative arsenical pump-driving ATPase</fullName>
        <ecNumber evidence="8">7.3.2.7</ecNumber>
    </recommendedName>
    <alternativeName>
        <fullName evidence="10">Arsenical resistance ATPase</fullName>
    </alternativeName>
    <alternativeName>
        <fullName evidence="11">Arsenite-translocating ATPase</fullName>
    </alternativeName>
    <alternativeName>
        <fullName evidence="12">Arsenite-transporting ATPase</fullName>
    </alternativeName>
</protein>
<dbReference type="OrthoDB" id="46198at2157"/>
<dbReference type="AlphaFoldDB" id="F2KME7"/>
<dbReference type="Pfam" id="PF02374">
    <property type="entry name" value="ArsA_ATPase"/>
    <property type="match status" value="1"/>
</dbReference>
<dbReference type="eggNOG" id="arCOG02849">
    <property type="taxonomic scope" value="Archaea"/>
</dbReference>
<dbReference type="KEGG" id="ave:Arcve_0002"/>
<evidence type="ECO:0000256" key="5">
    <source>
        <dbReference type="ARBA" id="ARBA00022967"/>
    </source>
</evidence>
<evidence type="ECO:0000256" key="2">
    <source>
        <dbReference type="ARBA" id="ARBA00022741"/>
    </source>
</evidence>
<evidence type="ECO:0000256" key="11">
    <source>
        <dbReference type="ARBA" id="ARBA00078871"/>
    </source>
</evidence>
<dbReference type="Gene3D" id="2.60.40.790">
    <property type="match status" value="1"/>
</dbReference>
<dbReference type="InterPro" id="IPR027417">
    <property type="entry name" value="P-loop_NTPase"/>
</dbReference>
<comment type="catalytic activity">
    <reaction evidence="6">
        <text>arsenite(in) + ATP + H2O = arsenite(out) + ADP + phosphate + H(+)</text>
        <dbReference type="Rhea" id="RHEA:11348"/>
        <dbReference type="ChEBI" id="CHEBI:15377"/>
        <dbReference type="ChEBI" id="CHEBI:15378"/>
        <dbReference type="ChEBI" id="CHEBI:29242"/>
        <dbReference type="ChEBI" id="CHEBI:30616"/>
        <dbReference type="ChEBI" id="CHEBI:43474"/>
        <dbReference type="ChEBI" id="CHEBI:456216"/>
        <dbReference type="EC" id="7.3.2.7"/>
    </reaction>
</comment>
<reference evidence="15 16" key="1">
    <citation type="submission" date="2011-03" db="EMBL/GenBank/DDBJ databases">
        <title>The complete genome of Archaeoglobus veneficus SNP6.</title>
        <authorList>
            <consortium name="US DOE Joint Genome Institute (JGI-PGF)"/>
            <person name="Lucas S."/>
            <person name="Copeland A."/>
            <person name="Lapidus A."/>
            <person name="Bruce D."/>
            <person name="Goodwin L."/>
            <person name="Pitluck S."/>
            <person name="Kyrpides N."/>
            <person name="Mavromatis K."/>
            <person name="Pagani I."/>
            <person name="Ivanova N."/>
            <person name="Mikhailova N."/>
            <person name="Lu M."/>
            <person name="Detter J.C."/>
            <person name="Tapia R."/>
            <person name="Han C."/>
            <person name="Land M."/>
            <person name="Hauser L."/>
            <person name="Markowitz V."/>
            <person name="Cheng J.-F."/>
            <person name="Hugenholtz P."/>
            <person name="Woyke T."/>
            <person name="Wu D."/>
            <person name="Spring S."/>
            <person name="Brambilla E."/>
            <person name="Klenk H.-P."/>
            <person name="Eisen J.A."/>
        </authorList>
    </citation>
    <scope>NUCLEOTIDE SEQUENCE [LARGE SCALE GENOMIC DNA]</scope>
    <source>
        <strain>SNP6</strain>
    </source>
</reference>
<evidence type="ECO:0000256" key="10">
    <source>
        <dbReference type="ARBA" id="ARBA00075317"/>
    </source>
</evidence>
<dbReference type="Pfam" id="PF17886">
    <property type="entry name" value="ArsA_HSP20"/>
    <property type="match status" value="1"/>
</dbReference>
<dbReference type="GO" id="GO:0015446">
    <property type="term" value="F:ATPase-coupled arsenite transmembrane transporter activity"/>
    <property type="evidence" value="ECO:0007669"/>
    <property type="project" value="UniProtKB-EC"/>
</dbReference>
<dbReference type="EC" id="7.3.2.7" evidence="8"/>
<evidence type="ECO:0000256" key="12">
    <source>
        <dbReference type="ARBA" id="ARBA00080604"/>
    </source>
</evidence>
<dbReference type="InterPro" id="IPR040612">
    <property type="entry name" value="ArsA_HSP20-like"/>
</dbReference>
<dbReference type="Gene3D" id="3.40.50.300">
    <property type="entry name" value="P-loop containing nucleotide triphosphate hydrolases"/>
    <property type="match status" value="1"/>
</dbReference>
<dbReference type="CDD" id="cd02035">
    <property type="entry name" value="ArsA"/>
    <property type="match status" value="1"/>
</dbReference>
<dbReference type="EMBL" id="CP002588">
    <property type="protein sequence ID" value="AEA46046.1"/>
    <property type="molecule type" value="Genomic_DNA"/>
</dbReference>
<keyword evidence="2" id="KW-0547">Nucleotide-binding</keyword>
<feature type="domain" description="ArsA/GET3 Anion-transporting ATPase-like" evidence="13">
    <location>
        <begin position="4"/>
        <end position="300"/>
    </location>
</feature>
<evidence type="ECO:0000256" key="8">
    <source>
        <dbReference type="ARBA" id="ARBA00066752"/>
    </source>
</evidence>
<dbReference type="PANTHER" id="PTHR10803:SF3">
    <property type="entry name" value="ATPASE GET3"/>
    <property type="match status" value="1"/>
</dbReference>
<keyword evidence="5" id="KW-1278">Translocase</keyword>
<evidence type="ECO:0000256" key="3">
    <source>
        <dbReference type="ARBA" id="ARBA00022840"/>
    </source>
</evidence>
<organism evidence="15 16">
    <name type="scientific">Archaeoglobus veneficus (strain DSM 11195 / SNP6)</name>
    <dbReference type="NCBI Taxonomy" id="693661"/>
    <lineage>
        <taxon>Archaea</taxon>
        <taxon>Methanobacteriati</taxon>
        <taxon>Methanobacteriota</taxon>
        <taxon>Archaeoglobi</taxon>
        <taxon>Archaeoglobales</taxon>
        <taxon>Archaeoglobaceae</taxon>
        <taxon>Archaeoglobus</taxon>
    </lineage>
</organism>
<dbReference type="STRING" id="693661.Arcve_0002"/>
<gene>
    <name evidence="15" type="ordered locus">Arcve_0002</name>
</gene>
<comment type="function">
    <text evidence="7">Anion-transporting ATPase. Catalyzes the extrusion of arsenite.</text>
</comment>
<evidence type="ECO:0000256" key="6">
    <source>
        <dbReference type="ARBA" id="ARBA00052296"/>
    </source>
</evidence>